<dbReference type="EMBL" id="KI925454">
    <property type="protein sequence ID" value="ETW86430.1"/>
    <property type="molecule type" value="Genomic_DNA"/>
</dbReference>
<dbReference type="InParanoid" id="W4KM32"/>
<protein>
    <submittedName>
        <fullName evidence="2">Uncharacterized protein</fullName>
    </submittedName>
</protein>
<evidence type="ECO:0000313" key="3">
    <source>
        <dbReference type="Proteomes" id="UP000030671"/>
    </source>
</evidence>
<dbReference type="AlphaFoldDB" id="W4KM32"/>
<sequence length="49" mass="5337">MSRIIHHASACNAAGEDASIFPPKPVDSSFHPPQKNTACSYMSQSLYRS</sequence>
<proteinExistence type="predicted"/>
<dbReference type="RefSeq" id="XP_009540453.1">
    <property type="nucleotide sequence ID" value="XM_009542158.1"/>
</dbReference>
<name>W4KM32_HETIT</name>
<dbReference type="GeneID" id="20669348"/>
<dbReference type="HOGENOM" id="CLU_3143245_0_0_1"/>
<reference evidence="2 3" key="1">
    <citation type="journal article" date="2012" name="New Phytol.">
        <title>Insight into trade-off between wood decay and parasitism from the genome of a fungal forest pathogen.</title>
        <authorList>
            <person name="Olson A."/>
            <person name="Aerts A."/>
            <person name="Asiegbu F."/>
            <person name="Belbahri L."/>
            <person name="Bouzid O."/>
            <person name="Broberg A."/>
            <person name="Canback B."/>
            <person name="Coutinho P.M."/>
            <person name="Cullen D."/>
            <person name="Dalman K."/>
            <person name="Deflorio G."/>
            <person name="van Diepen L.T."/>
            <person name="Dunand C."/>
            <person name="Duplessis S."/>
            <person name="Durling M."/>
            <person name="Gonthier P."/>
            <person name="Grimwood J."/>
            <person name="Fossdal C.G."/>
            <person name="Hansson D."/>
            <person name="Henrissat B."/>
            <person name="Hietala A."/>
            <person name="Himmelstrand K."/>
            <person name="Hoffmeister D."/>
            <person name="Hogberg N."/>
            <person name="James T.Y."/>
            <person name="Karlsson M."/>
            <person name="Kohler A."/>
            <person name="Kues U."/>
            <person name="Lee Y.H."/>
            <person name="Lin Y.C."/>
            <person name="Lind M."/>
            <person name="Lindquist E."/>
            <person name="Lombard V."/>
            <person name="Lucas S."/>
            <person name="Lunden K."/>
            <person name="Morin E."/>
            <person name="Murat C."/>
            <person name="Park J."/>
            <person name="Raffaello T."/>
            <person name="Rouze P."/>
            <person name="Salamov A."/>
            <person name="Schmutz J."/>
            <person name="Solheim H."/>
            <person name="Stahlberg J."/>
            <person name="Velez H."/>
            <person name="de Vries R.P."/>
            <person name="Wiebenga A."/>
            <person name="Woodward S."/>
            <person name="Yakovlev I."/>
            <person name="Garbelotto M."/>
            <person name="Martin F."/>
            <person name="Grigoriev I.V."/>
            <person name="Stenlid J."/>
        </authorList>
    </citation>
    <scope>NUCLEOTIDE SEQUENCE [LARGE SCALE GENOMIC DNA]</scope>
    <source>
        <strain evidence="2 3">TC 32-1</strain>
    </source>
</reference>
<keyword evidence="3" id="KW-1185">Reference proteome</keyword>
<gene>
    <name evidence="2" type="ORF">HETIRDRAFT_305747</name>
</gene>
<evidence type="ECO:0000256" key="1">
    <source>
        <dbReference type="SAM" id="MobiDB-lite"/>
    </source>
</evidence>
<accession>W4KM32</accession>
<dbReference type="KEGG" id="hir:HETIRDRAFT_305747"/>
<organism evidence="2 3">
    <name type="scientific">Heterobasidion irregulare (strain TC 32-1)</name>
    <dbReference type="NCBI Taxonomy" id="747525"/>
    <lineage>
        <taxon>Eukaryota</taxon>
        <taxon>Fungi</taxon>
        <taxon>Dikarya</taxon>
        <taxon>Basidiomycota</taxon>
        <taxon>Agaricomycotina</taxon>
        <taxon>Agaricomycetes</taxon>
        <taxon>Russulales</taxon>
        <taxon>Bondarzewiaceae</taxon>
        <taxon>Heterobasidion</taxon>
        <taxon>Heterobasidion annosum species complex</taxon>
    </lineage>
</organism>
<evidence type="ECO:0000313" key="2">
    <source>
        <dbReference type="EMBL" id="ETW86430.1"/>
    </source>
</evidence>
<dbReference type="Proteomes" id="UP000030671">
    <property type="component" value="Unassembled WGS sequence"/>
</dbReference>
<feature type="region of interest" description="Disordered" evidence="1">
    <location>
        <begin position="16"/>
        <end position="37"/>
    </location>
</feature>